<comment type="caution">
    <text evidence="2">The sequence shown here is derived from an EMBL/GenBank/DDBJ whole genome shotgun (WGS) entry which is preliminary data.</text>
</comment>
<dbReference type="Proteomes" id="UP000260773">
    <property type="component" value="Unassembled WGS sequence"/>
</dbReference>
<gene>
    <name evidence="2" type="ORF">DW070_04920</name>
</gene>
<dbReference type="EMBL" id="QVEP01000008">
    <property type="protein sequence ID" value="RGB80899.1"/>
    <property type="molecule type" value="Genomic_DNA"/>
</dbReference>
<proteinExistence type="predicted"/>
<name>A0A3E2TQD9_9FIRM</name>
<dbReference type="AlphaFoldDB" id="A0A3E2TQD9"/>
<sequence>MEDEVEKMRKEIVELEQLLEIQRLQNMAWWETSDQYQEELEASEEVREEYEEMLKELSPELCAILDRIEEEWYLMKEAELQATYMQGISDGMDMQKEKLRRVC</sequence>
<reference evidence="2 3" key="1">
    <citation type="submission" date="2018-08" db="EMBL/GenBank/DDBJ databases">
        <title>A genome reference for cultivated species of the human gut microbiota.</title>
        <authorList>
            <person name="Zou Y."/>
            <person name="Xue W."/>
            <person name="Luo G."/>
        </authorList>
    </citation>
    <scope>NUCLEOTIDE SEQUENCE [LARGE SCALE GENOMIC DNA]</scope>
    <source>
        <strain evidence="2 3">AF45-17</strain>
    </source>
</reference>
<evidence type="ECO:0000313" key="3">
    <source>
        <dbReference type="Proteomes" id="UP000260773"/>
    </source>
</evidence>
<organism evidence="2 3">
    <name type="scientific">Coprococcus catus</name>
    <dbReference type="NCBI Taxonomy" id="116085"/>
    <lineage>
        <taxon>Bacteria</taxon>
        <taxon>Bacillati</taxon>
        <taxon>Bacillota</taxon>
        <taxon>Clostridia</taxon>
        <taxon>Lachnospirales</taxon>
        <taxon>Lachnospiraceae</taxon>
        <taxon>Coprococcus</taxon>
    </lineage>
</organism>
<evidence type="ECO:0000313" key="2">
    <source>
        <dbReference type="EMBL" id="RGB80899.1"/>
    </source>
</evidence>
<feature type="coiled-coil region" evidence="1">
    <location>
        <begin position="5"/>
        <end position="56"/>
    </location>
</feature>
<protein>
    <submittedName>
        <fullName evidence="2">Uncharacterized protein</fullName>
    </submittedName>
</protein>
<keyword evidence="1" id="KW-0175">Coiled coil</keyword>
<dbReference type="RefSeq" id="WP_015515451.1">
    <property type="nucleotide sequence ID" value="NZ_JAQDKA010000001.1"/>
</dbReference>
<accession>A0A3E2TQD9</accession>
<evidence type="ECO:0000256" key="1">
    <source>
        <dbReference type="SAM" id="Coils"/>
    </source>
</evidence>